<dbReference type="SUPFAM" id="SSF47413">
    <property type="entry name" value="lambda repressor-like DNA-binding domains"/>
    <property type="match status" value="1"/>
</dbReference>
<dbReference type="EMBL" id="DVFV01000084">
    <property type="protein sequence ID" value="HIQ90870.1"/>
    <property type="molecule type" value="Genomic_DNA"/>
</dbReference>
<dbReference type="InterPro" id="IPR001387">
    <property type="entry name" value="Cro/C1-type_HTH"/>
</dbReference>
<reference evidence="3" key="1">
    <citation type="submission" date="2020-10" db="EMBL/GenBank/DDBJ databases">
        <authorList>
            <person name="Gilroy R."/>
        </authorList>
    </citation>
    <scope>NUCLEOTIDE SEQUENCE</scope>
    <source>
        <strain evidence="3">CHK147-3167</strain>
    </source>
</reference>
<name>A0A9D1CZ67_9FIRM</name>
<comment type="caution">
    <text evidence="3">The sequence shown here is derived from an EMBL/GenBank/DDBJ whole genome shotgun (WGS) entry which is preliminary data.</text>
</comment>
<proteinExistence type="predicted"/>
<evidence type="ECO:0000259" key="2">
    <source>
        <dbReference type="PROSITE" id="PS50943"/>
    </source>
</evidence>
<dbReference type="InterPro" id="IPR010982">
    <property type="entry name" value="Lambda_DNA-bd_dom_sf"/>
</dbReference>
<dbReference type="AlphaFoldDB" id="A0A9D1CZ67"/>
<dbReference type="Pfam" id="PF01381">
    <property type="entry name" value="HTH_3"/>
    <property type="match status" value="1"/>
</dbReference>
<reference evidence="3" key="2">
    <citation type="journal article" date="2021" name="PeerJ">
        <title>Extensive microbial diversity within the chicken gut microbiome revealed by metagenomics and culture.</title>
        <authorList>
            <person name="Gilroy R."/>
            <person name="Ravi A."/>
            <person name="Getino M."/>
            <person name="Pursley I."/>
            <person name="Horton D.L."/>
            <person name="Alikhan N.F."/>
            <person name="Baker D."/>
            <person name="Gharbi K."/>
            <person name="Hall N."/>
            <person name="Watson M."/>
            <person name="Adriaenssens E.M."/>
            <person name="Foster-Nyarko E."/>
            <person name="Jarju S."/>
            <person name="Secka A."/>
            <person name="Antonio M."/>
            <person name="Oren A."/>
            <person name="Chaudhuri R.R."/>
            <person name="La Ragione R."/>
            <person name="Hildebrand F."/>
            <person name="Pallen M.J."/>
        </authorList>
    </citation>
    <scope>NUCLEOTIDE SEQUENCE</scope>
    <source>
        <strain evidence="3">CHK147-3167</strain>
    </source>
</reference>
<dbReference type="Gene3D" id="1.10.260.40">
    <property type="entry name" value="lambda repressor-like DNA-binding domains"/>
    <property type="match status" value="1"/>
</dbReference>
<evidence type="ECO:0000313" key="3">
    <source>
        <dbReference type="EMBL" id="HIQ90870.1"/>
    </source>
</evidence>
<dbReference type="PROSITE" id="PS50943">
    <property type="entry name" value="HTH_CROC1"/>
    <property type="match status" value="1"/>
</dbReference>
<evidence type="ECO:0000313" key="4">
    <source>
        <dbReference type="Proteomes" id="UP000886786"/>
    </source>
</evidence>
<keyword evidence="1" id="KW-0472">Membrane</keyword>
<dbReference type="Proteomes" id="UP000886786">
    <property type="component" value="Unassembled WGS sequence"/>
</dbReference>
<dbReference type="GO" id="GO:0003677">
    <property type="term" value="F:DNA binding"/>
    <property type="evidence" value="ECO:0007669"/>
    <property type="project" value="InterPro"/>
</dbReference>
<feature type="transmembrane region" description="Helical" evidence="1">
    <location>
        <begin position="59"/>
        <end position="77"/>
    </location>
</feature>
<keyword evidence="1" id="KW-0812">Transmembrane</keyword>
<organism evidence="3 4">
    <name type="scientific">Candidatus Coprosoma intestinipullorum</name>
    <dbReference type="NCBI Taxonomy" id="2840752"/>
    <lineage>
        <taxon>Bacteria</taxon>
        <taxon>Bacillati</taxon>
        <taxon>Bacillota</taxon>
        <taxon>Bacillota incertae sedis</taxon>
        <taxon>Candidatus Coprosoma</taxon>
    </lineage>
</organism>
<evidence type="ECO:0000256" key="1">
    <source>
        <dbReference type="SAM" id="Phobius"/>
    </source>
</evidence>
<gene>
    <name evidence="3" type="ORF">IAB27_04525</name>
</gene>
<keyword evidence="1" id="KW-1133">Transmembrane helix</keyword>
<dbReference type="CDD" id="cd00093">
    <property type="entry name" value="HTH_XRE"/>
    <property type="match status" value="1"/>
</dbReference>
<feature type="domain" description="HTH cro/C1-type" evidence="2">
    <location>
        <begin position="1"/>
        <end position="46"/>
    </location>
</feature>
<protein>
    <submittedName>
        <fullName evidence="3">Helix-turn-helix transcriptional regulator</fullName>
    </submittedName>
</protein>
<sequence length="208" mass="23894">LSQQKFAELYGVTYQAVSKWENGKNMPDITILKQICEDNNIDINTLLETKSPKKKFKKILIPLIIIILVIIIIILIITNQDQSFKFKTLTASCDNFKLYGSLAYNDQKSSIYISNITYCGEEDNNKYQDIHCTLYEINGNTQTKISSYESQKTTTLEDFIQNVEFNIDGYEKTCKVYKQNSLELEIEATTTNGKTTTYKIPLTLEDNC</sequence>
<feature type="non-terminal residue" evidence="3">
    <location>
        <position position="1"/>
    </location>
</feature>
<accession>A0A9D1CZ67</accession>